<keyword evidence="4" id="KW-1185">Reference proteome</keyword>
<dbReference type="AlphaFoldDB" id="A0A151WP55"/>
<evidence type="ECO:0000256" key="1">
    <source>
        <dbReference type="SAM" id="MobiDB-lite"/>
    </source>
</evidence>
<dbReference type="InterPro" id="IPR036249">
    <property type="entry name" value="Thioredoxin-like_sf"/>
</dbReference>
<dbReference type="Gene3D" id="1.10.8.10">
    <property type="entry name" value="DNA helicase RuvA subunit, C-terminal domain"/>
    <property type="match status" value="1"/>
</dbReference>
<evidence type="ECO:0000259" key="2">
    <source>
        <dbReference type="PROSITE" id="PS50033"/>
    </source>
</evidence>
<dbReference type="InterPro" id="IPR044541">
    <property type="entry name" value="FAF1_UBA"/>
</dbReference>
<reference evidence="3 4" key="1">
    <citation type="submission" date="2015-09" db="EMBL/GenBank/DDBJ databases">
        <title>Trachymyrmex zeteki WGS genome.</title>
        <authorList>
            <person name="Nygaard S."/>
            <person name="Hu H."/>
            <person name="Boomsma J."/>
            <person name="Zhang G."/>
        </authorList>
    </citation>
    <scope>NUCLEOTIDE SEQUENCE [LARGE SCALE GENOMIC DNA]</scope>
    <source>
        <strain evidence="3">Tzet28-1</strain>
        <tissue evidence="3">Whole body</tissue>
    </source>
</reference>
<dbReference type="Pfam" id="PF21021">
    <property type="entry name" value="FAF1"/>
    <property type="match status" value="1"/>
</dbReference>
<proteinExistence type="predicted"/>
<evidence type="ECO:0000313" key="3">
    <source>
        <dbReference type="EMBL" id="KYQ49610.1"/>
    </source>
</evidence>
<name>A0A151WP55_9HYME</name>
<dbReference type="InterPro" id="IPR029071">
    <property type="entry name" value="Ubiquitin-like_domsf"/>
</dbReference>
<dbReference type="InterPro" id="IPR049483">
    <property type="entry name" value="FAF1_2-like_UAS"/>
</dbReference>
<dbReference type="SMART" id="SM00594">
    <property type="entry name" value="UAS"/>
    <property type="match status" value="1"/>
</dbReference>
<dbReference type="PANTHER" id="PTHR23322:SF96">
    <property type="entry name" value="FAS-ASSOCIATED FACTOR 1"/>
    <property type="match status" value="1"/>
</dbReference>
<dbReference type="GO" id="GO:0005783">
    <property type="term" value="C:endoplasmic reticulum"/>
    <property type="evidence" value="ECO:0007669"/>
    <property type="project" value="TreeGrafter"/>
</dbReference>
<dbReference type="Gene3D" id="3.40.30.10">
    <property type="entry name" value="Glutaredoxin"/>
    <property type="match status" value="1"/>
</dbReference>
<dbReference type="SMART" id="SM00166">
    <property type="entry name" value="UBX"/>
    <property type="match status" value="1"/>
</dbReference>
<dbReference type="Gene3D" id="3.10.20.90">
    <property type="entry name" value="Phosphatidylinositol 3-kinase Catalytic Subunit, Chain A, domain 1"/>
    <property type="match status" value="3"/>
</dbReference>
<dbReference type="Proteomes" id="UP000075809">
    <property type="component" value="Unassembled WGS sequence"/>
</dbReference>
<dbReference type="CDD" id="cd14413">
    <property type="entry name" value="UBA_FAF1"/>
    <property type="match status" value="1"/>
</dbReference>
<dbReference type="STRING" id="64791.A0A151WP55"/>
<gene>
    <name evidence="3" type="ORF">ALC60_11311</name>
</gene>
<protein>
    <submittedName>
        <fullName evidence="3">FAS-associated factor 1</fullName>
    </submittedName>
</protein>
<organism evidence="3 4">
    <name type="scientific">Mycetomoellerius zeteki</name>
    <dbReference type="NCBI Taxonomy" id="64791"/>
    <lineage>
        <taxon>Eukaryota</taxon>
        <taxon>Metazoa</taxon>
        <taxon>Ecdysozoa</taxon>
        <taxon>Arthropoda</taxon>
        <taxon>Hexapoda</taxon>
        <taxon>Insecta</taxon>
        <taxon>Pterygota</taxon>
        <taxon>Neoptera</taxon>
        <taxon>Endopterygota</taxon>
        <taxon>Hymenoptera</taxon>
        <taxon>Apocrita</taxon>
        <taxon>Aculeata</taxon>
        <taxon>Formicoidea</taxon>
        <taxon>Formicidae</taxon>
        <taxon>Myrmicinae</taxon>
        <taxon>Mycetomoellerius</taxon>
    </lineage>
</organism>
<dbReference type="PANTHER" id="PTHR23322">
    <property type="entry name" value="FAS-ASSOCIATED PROTEIN"/>
    <property type="match status" value="1"/>
</dbReference>
<dbReference type="SUPFAM" id="SSF52833">
    <property type="entry name" value="Thioredoxin-like"/>
    <property type="match status" value="1"/>
</dbReference>
<dbReference type="InterPro" id="IPR006577">
    <property type="entry name" value="UAS"/>
</dbReference>
<sequence>MAENRDAILADFQACTGIDDFGEAILYLEQTNWDLLAAINKAMPQTTQQLPSEMAPDIEMVEEIKVTPLSSSSSSKLETVQNSKKTGAVKADLVESAKPGTSRPKSCMKNRQLTFHINYLDNVYKINLSDLSTLRDLKQFIWCKTTVPPCQQKLHGWKKEFANMTPNTVLQTLDLPRENTLYLQSSLPQDGDLSNETVILSDRMTQTYTLNVKDEVHNKTYKLKFPGTRTVLEVKTDIYSLIDVPVRNQQWKGWPSSLKDDNVILAQSGICYPEHDLSVGKLPAKEEKKKVVDLIDSDSSIDEPEDVEEFDVPEEFTGDDDIFIDDVKPTKIERLMPENVVDEVMGTLHFAEQFEKRYGPAHPEFFTGTFEDALKESCLKPAKERKLLAVYLHHDNSVLANVFCTQLLGFETVLQLLSANFIVWGWDITYESNKERFLYSVTQTLGTVGSLAVSSIDVDTLPVLMIIMRSRSNTEIFTIVHGNVGVNELLTNLVQAVDVFQEQRRADIGVEEERQARERVKQEQDRAYQESLAADRAKEEAKQMQEELEKKKKEQAENERLAEEARKEAHRQAVESSLPPEPQQGAGDGVMKVRVRLPAGKFLERKFQSDTPLQTLFNFLIVEGYPTEEYKLLSSWPRRDMQSKYEIFTQPRQFYQPTYVQRQELTDCFQCIKLLPFEMDRSHHIAGHMFVILLLLQFRNFAPHVQKDNALGSSKYPSLLLLCSFRAEYQIRLERFAWRSTNRSEWPNPISNPSFYHICAMVVLLQRFPNNNYNVSTLLSFFRYNSNILFQVVLLAAIIPVQYINSSPQFSMPPLVKPGTKTWSIFEMLKVAFNAGSSQHGNVRLAPFGSKCVAANHLLFNKYTIIKMIANFSLISPRCSRNNCFLKEEANLPQENVIARNAVPLGPPTSPSKPGNNGITTNTLNTAPSLYALRILFNNVSPI</sequence>
<evidence type="ECO:0000313" key="4">
    <source>
        <dbReference type="Proteomes" id="UP000075809"/>
    </source>
</evidence>
<feature type="region of interest" description="Disordered" evidence="1">
    <location>
        <begin position="513"/>
        <end position="588"/>
    </location>
</feature>
<dbReference type="GO" id="GO:0005634">
    <property type="term" value="C:nucleus"/>
    <property type="evidence" value="ECO:0007669"/>
    <property type="project" value="TreeGrafter"/>
</dbReference>
<dbReference type="SUPFAM" id="SSF54236">
    <property type="entry name" value="Ubiquitin-like"/>
    <property type="match status" value="3"/>
</dbReference>
<dbReference type="Pfam" id="PF00789">
    <property type="entry name" value="UBX"/>
    <property type="match status" value="1"/>
</dbReference>
<accession>A0A151WP55</accession>
<feature type="compositionally biased region" description="Basic and acidic residues" evidence="1">
    <location>
        <begin position="513"/>
        <end position="573"/>
    </location>
</feature>
<dbReference type="EMBL" id="KQ982892">
    <property type="protein sequence ID" value="KYQ49610.1"/>
    <property type="molecule type" value="Genomic_DNA"/>
</dbReference>
<dbReference type="InterPro" id="IPR050730">
    <property type="entry name" value="UBX_domain-protein"/>
</dbReference>
<dbReference type="GO" id="GO:0036503">
    <property type="term" value="P:ERAD pathway"/>
    <property type="evidence" value="ECO:0007669"/>
    <property type="project" value="TreeGrafter"/>
</dbReference>
<feature type="domain" description="UBX" evidence="2">
    <location>
        <begin position="586"/>
        <end position="639"/>
    </location>
</feature>
<dbReference type="InterPro" id="IPR001012">
    <property type="entry name" value="UBX_dom"/>
</dbReference>
<dbReference type="PROSITE" id="PS50033">
    <property type="entry name" value="UBX"/>
    <property type="match status" value="1"/>
</dbReference>
<dbReference type="Pfam" id="PF14555">
    <property type="entry name" value="UBA_4"/>
    <property type="match status" value="1"/>
</dbReference>
<dbReference type="GO" id="GO:0043130">
    <property type="term" value="F:ubiquitin binding"/>
    <property type="evidence" value="ECO:0007669"/>
    <property type="project" value="TreeGrafter"/>
</dbReference>